<proteinExistence type="predicted"/>
<name>A0A6J5LJ11_9CAUD</name>
<dbReference type="EMBL" id="LR796286">
    <property type="protein sequence ID" value="CAB4134155.1"/>
    <property type="molecule type" value="Genomic_DNA"/>
</dbReference>
<organism evidence="2">
    <name type="scientific">uncultured Caudovirales phage</name>
    <dbReference type="NCBI Taxonomy" id="2100421"/>
    <lineage>
        <taxon>Viruses</taxon>
        <taxon>Duplodnaviria</taxon>
        <taxon>Heunggongvirae</taxon>
        <taxon>Uroviricota</taxon>
        <taxon>Caudoviricetes</taxon>
        <taxon>Peduoviridae</taxon>
        <taxon>Maltschvirus</taxon>
        <taxon>Maltschvirus maltsch</taxon>
    </lineage>
</organism>
<sequence length="63" mass="7071">MILLIVFGFQQLLKGNKMTNKIMLLLLLSSIYIMPMEDECIEFYPLDGTVEIDSIDISSGTNG</sequence>
<gene>
    <name evidence="2" type="ORF">UFOVP268_23</name>
    <name evidence="1" type="ORF">UFOVP97_5</name>
</gene>
<accession>A0A6J5LJ11</accession>
<protein>
    <submittedName>
        <fullName evidence="2">Uncharacterized protein</fullName>
    </submittedName>
</protein>
<evidence type="ECO:0000313" key="2">
    <source>
        <dbReference type="EMBL" id="CAB4134155.1"/>
    </source>
</evidence>
<reference evidence="2" key="1">
    <citation type="submission" date="2020-04" db="EMBL/GenBank/DDBJ databases">
        <authorList>
            <person name="Chiriac C."/>
            <person name="Salcher M."/>
            <person name="Ghai R."/>
            <person name="Kavagutti S V."/>
        </authorList>
    </citation>
    <scope>NUCLEOTIDE SEQUENCE</scope>
</reference>
<evidence type="ECO:0000313" key="1">
    <source>
        <dbReference type="EMBL" id="CAB4127717.1"/>
    </source>
</evidence>
<dbReference type="EMBL" id="LR796216">
    <property type="protein sequence ID" value="CAB4127717.1"/>
    <property type="molecule type" value="Genomic_DNA"/>
</dbReference>